<gene>
    <name evidence="1" type="ORF">Hamer_G015550</name>
</gene>
<sequence>MFLIPSAAASTTCWSSEDNVSTSTVTPPTDTNASMCSFVPALEEETVKRMEGLLVSSYPLKRNTKVRTFASAKVVKVSEDRTMLSQRFLVVYQSGDFRLDPVIDYELCPYPLSLFEAKYFMCKANKRPLAEAIRNSASVELDRGT</sequence>
<accession>A0A8J5NA12</accession>
<protein>
    <submittedName>
        <fullName evidence="1">Uncharacterized protein</fullName>
    </submittedName>
</protein>
<dbReference type="EMBL" id="JAHLQT010003055">
    <property type="protein sequence ID" value="KAG7176720.1"/>
    <property type="molecule type" value="Genomic_DNA"/>
</dbReference>
<evidence type="ECO:0000313" key="1">
    <source>
        <dbReference type="EMBL" id="KAG7176720.1"/>
    </source>
</evidence>
<reference evidence="1" key="1">
    <citation type="journal article" date="2021" name="Sci. Adv.">
        <title>The American lobster genome reveals insights on longevity, neural, and immune adaptations.</title>
        <authorList>
            <person name="Polinski J.M."/>
            <person name="Zimin A.V."/>
            <person name="Clark K.F."/>
            <person name="Kohn A.B."/>
            <person name="Sadowski N."/>
            <person name="Timp W."/>
            <person name="Ptitsyn A."/>
            <person name="Khanna P."/>
            <person name="Romanova D.Y."/>
            <person name="Williams P."/>
            <person name="Greenwood S.J."/>
            <person name="Moroz L.L."/>
            <person name="Walt D.R."/>
            <person name="Bodnar A.G."/>
        </authorList>
    </citation>
    <scope>NUCLEOTIDE SEQUENCE</scope>
    <source>
        <strain evidence="1">GMGI-L3</strain>
    </source>
</reference>
<name>A0A8J5NA12_HOMAM</name>
<dbReference type="Proteomes" id="UP000747542">
    <property type="component" value="Unassembled WGS sequence"/>
</dbReference>
<evidence type="ECO:0000313" key="2">
    <source>
        <dbReference type="Proteomes" id="UP000747542"/>
    </source>
</evidence>
<organism evidence="1 2">
    <name type="scientific">Homarus americanus</name>
    <name type="common">American lobster</name>
    <dbReference type="NCBI Taxonomy" id="6706"/>
    <lineage>
        <taxon>Eukaryota</taxon>
        <taxon>Metazoa</taxon>
        <taxon>Ecdysozoa</taxon>
        <taxon>Arthropoda</taxon>
        <taxon>Crustacea</taxon>
        <taxon>Multicrustacea</taxon>
        <taxon>Malacostraca</taxon>
        <taxon>Eumalacostraca</taxon>
        <taxon>Eucarida</taxon>
        <taxon>Decapoda</taxon>
        <taxon>Pleocyemata</taxon>
        <taxon>Astacidea</taxon>
        <taxon>Nephropoidea</taxon>
        <taxon>Nephropidae</taxon>
        <taxon>Homarus</taxon>
    </lineage>
</organism>
<keyword evidence="2" id="KW-1185">Reference proteome</keyword>
<proteinExistence type="predicted"/>
<comment type="caution">
    <text evidence="1">The sequence shown here is derived from an EMBL/GenBank/DDBJ whole genome shotgun (WGS) entry which is preliminary data.</text>
</comment>
<dbReference type="AlphaFoldDB" id="A0A8J5NA12"/>